<dbReference type="SMART" id="SM00369">
    <property type="entry name" value="LRR_TYP"/>
    <property type="match status" value="4"/>
</dbReference>
<evidence type="ECO:0000313" key="4">
    <source>
        <dbReference type="WBParaSite" id="jg5104"/>
    </source>
</evidence>
<dbReference type="WBParaSite" id="jg5104">
    <property type="protein sequence ID" value="jg5104"/>
    <property type="gene ID" value="jg5104"/>
</dbReference>
<keyword evidence="3" id="KW-1185">Reference proteome</keyword>
<evidence type="ECO:0000256" key="2">
    <source>
        <dbReference type="ARBA" id="ARBA00022737"/>
    </source>
</evidence>
<reference evidence="4" key="1">
    <citation type="submission" date="2022-11" db="UniProtKB">
        <authorList>
            <consortium name="WormBaseParasite"/>
        </authorList>
    </citation>
    <scope>IDENTIFICATION</scope>
</reference>
<dbReference type="InterPro" id="IPR001611">
    <property type="entry name" value="Leu-rich_rpt"/>
</dbReference>
<keyword evidence="2" id="KW-0677">Repeat</keyword>
<dbReference type="PANTHER" id="PTHR45712">
    <property type="entry name" value="AGAP008170-PA"/>
    <property type="match status" value="1"/>
</dbReference>
<keyword evidence="1" id="KW-0433">Leucine-rich repeat</keyword>
<sequence length="333" mass="36976">MMNLQDCVCAPHGHCLFTRSSPKFIHYQPLLHSGRPGSPSVGFCTSLKRSIPSISTLIHLFCVASVYHFAQEFTANEDFLHIVIIGYCVLVGAFCPPFLRNQTACTCTDYVDGAIIKCNGPNGPLIVEELKKVQAEVRELALENANILEIGSRAFKNLRIKKLVLNNNRIKSIQKDAFRGLESVLQELYINNNKLSEVPTEAIQGLRALNVLSLSCNRIGNLTDVVFQDTPSLIEVNLGCNKICKNIILDNNCLHRIPSKALDGMQFLIALHVKYNKIEKLGSHDLRNMSSLSMLTLTGNSISHISKNFTHNTPTFATSIWAKTLCPPLSQEQ</sequence>
<dbReference type="InterPro" id="IPR050333">
    <property type="entry name" value="SLRP"/>
</dbReference>
<dbReference type="SUPFAM" id="SSF52058">
    <property type="entry name" value="L domain-like"/>
    <property type="match status" value="1"/>
</dbReference>
<dbReference type="InterPro" id="IPR032675">
    <property type="entry name" value="LRR_dom_sf"/>
</dbReference>
<dbReference type="InterPro" id="IPR003591">
    <property type="entry name" value="Leu-rich_rpt_typical-subtyp"/>
</dbReference>
<name>A0A915EC45_9BILA</name>
<accession>A0A915EC45</accession>
<proteinExistence type="predicted"/>
<dbReference type="Gene3D" id="3.80.10.10">
    <property type="entry name" value="Ribonuclease Inhibitor"/>
    <property type="match status" value="2"/>
</dbReference>
<dbReference type="Proteomes" id="UP000887574">
    <property type="component" value="Unplaced"/>
</dbReference>
<evidence type="ECO:0000313" key="3">
    <source>
        <dbReference type="Proteomes" id="UP000887574"/>
    </source>
</evidence>
<evidence type="ECO:0000256" key="1">
    <source>
        <dbReference type="ARBA" id="ARBA00022614"/>
    </source>
</evidence>
<organism evidence="3 4">
    <name type="scientific">Ditylenchus dipsaci</name>
    <dbReference type="NCBI Taxonomy" id="166011"/>
    <lineage>
        <taxon>Eukaryota</taxon>
        <taxon>Metazoa</taxon>
        <taxon>Ecdysozoa</taxon>
        <taxon>Nematoda</taxon>
        <taxon>Chromadorea</taxon>
        <taxon>Rhabditida</taxon>
        <taxon>Tylenchina</taxon>
        <taxon>Tylenchomorpha</taxon>
        <taxon>Sphaerularioidea</taxon>
        <taxon>Anguinidae</taxon>
        <taxon>Anguininae</taxon>
        <taxon>Ditylenchus</taxon>
    </lineage>
</organism>
<protein>
    <submittedName>
        <fullName evidence="4">Uncharacterized protein</fullName>
    </submittedName>
</protein>
<dbReference type="Pfam" id="PF13855">
    <property type="entry name" value="LRR_8"/>
    <property type="match status" value="3"/>
</dbReference>
<dbReference type="AlphaFoldDB" id="A0A915EC45"/>
<dbReference type="PANTHER" id="PTHR45712:SF22">
    <property type="entry name" value="INSULIN-LIKE GROWTH FACTOR-BINDING PROTEIN COMPLEX ACID LABILE SUBUNIT"/>
    <property type="match status" value="1"/>
</dbReference>